<gene>
    <name evidence="2" type="ORF">QP433_03240</name>
</gene>
<sequence>MKKYYVFLISLLILFCLPFSKGISAQDLSDIDGFYQNENSDSMLLGFNIREDQLSLVINSKAKLEKTSNDPYLQDLLDWRNRMVNQSGMGLLDPSEEDSTEVLEKSILPRLEFSDYGLAPRVQITFSPVNYQLEDEELIIYFEDKAIYRLKVHDGDKLVGLNETIFEKVE</sequence>
<dbReference type="EMBL" id="JASOOE010000004">
    <property type="protein sequence ID" value="MDK7186987.1"/>
    <property type="molecule type" value="Genomic_DNA"/>
</dbReference>
<proteinExistence type="predicted"/>
<accession>A0AAJ1Q5N0</accession>
<evidence type="ECO:0000313" key="2">
    <source>
        <dbReference type="EMBL" id="MDK7186987.1"/>
    </source>
</evidence>
<feature type="signal peptide" evidence="1">
    <location>
        <begin position="1"/>
        <end position="25"/>
    </location>
</feature>
<feature type="chain" id="PRO_5042601602" evidence="1">
    <location>
        <begin position="26"/>
        <end position="170"/>
    </location>
</feature>
<dbReference type="Proteomes" id="UP001229251">
    <property type="component" value="Unassembled WGS sequence"/>
</dbReference>
<reference evidence="2" key="1">
    <citation type="submission" date="2023-05" db="EMBL/GenBank/DDBJ databases">
        <title>Cataloging the Phylogenetic Diversity of Human Bladder Bacteria.</title>
        <authorList>
            <person name="Du J."/>
        </authorList>
    </citation>
    <scope>NUCLEOTIDE SEQUENCE</scope>
    <source>
        <strain evidence="2">UMB1231</strain>
    </source>
</reference>
<keyword evidence="1" id="KW-0732">Signal</keyword>
<organism evidence="2 3">
    <name type="scientific">Facklamia hominis</name>
    <dbReference type="NCBI Taxonomy" id="178214"/>
    <lineage>
        <taxon>Bacteria</taxon>
        <taxon>Bacillati</taxon>
        <taxon>Bacillota</taxon>
        <taxon>Bacilli</taxon>
        <taxon>Lactobacillales</taxon>
        <taxon>Aerococcaceae</taxon>
        <taxon>Facklamia</taxon>
    </lineage>
</organism>
<protein>
    <submittedName>
        <fullName evidence="2">Uncharacterized protein</fullName>
    </submittedName>
</protein>
<name>A0AAJ1Q5N0_9LACT</name>
<dbReference type="RefSeq" id="WP_285065511.1">
    <property type="nucleotide sequence ID" value="NZ_JASOOE010000004.1"/>
</dbReference>
<comment type="caution">
    <text evidence="2">The sequence shown here is derived from an EMBL/GenBank/DDBJ whole genome shotgun (WGS) entry which is preliminary data.</text>
</comment>
<evidence type="ECO:0000256" key="1">
    <source>
        <dbReference type="SAM" id="SignalP"/>
    </source>
</evidence>
<dbReference type="AlphaFoldDB" id="A0AAJ1Q5N0"/>
<evidence type="ECO:0000313" key="3">
    <source>
        <dbReference type="Proteomes" id="UP001229251"/>
    </source>
</evidence>